<accession>Q9L6K5</accession>
<reference evidence="1" key="1">
    <citation type="journal article" date="2000" name="Plasmid">
        <title>Genetic analysis and complete nucleotide sequence of a 2-kb cryptic plasmid from the marine methylotroph Methylophaga thalassica S1.</title>
        <authorList>
            <person name="Chistoserdov A.Y."/>
        </authorList>
    </citation>
    <scope>NUCLEOTIDE SEQUENCE</scope>
    <source>
        <strain evidence="1">S1</strain>
        <plasmid evidence="1">unnamed</plasmid>
    </source>
</reference>
<protein>
    <submittedName>
        <fullName evidence="1">Uncharacterized protein</fullName>
    </submittedName>
</protein>
<organism evidence="1">
    <name type="scientific">Methylophaga thalassica</name>
    <dbReference type="NCBI Taxonomy" id="40223"/>
    <lineage>
        <taxon>Bacteria</taxon>
        <taxon>Pseudomonadati</taxon>
        <taxon>Pseudomonadota</taxon>
        <taxon>Gammaproteobacteria</taxon>
        <taxon>Thiotrichales</taxon>
        <taxon>Piscirickettsiaceae</taxon>
        <taxon>Methylophaga</taxon>
    </lineage>
</organism>
<geneLocation type="plasmid" evidence="1">
    <name>unnamed</name>
</geneLocation>
<dbReference type="AlphaFoldDB" id="Q9L6K5"/>
<keyword evidence="1" id="KW-0614">Plasmid</keyword>
<evidence type="ECO:0000313" key="1">
    <source>
        <dbReference type="EMBL" id="AAF37868.1"/>
    </source>
</evidence>
<name>Q9L6K5_9GAMM</name>
<proteinExistence type="predicted"/>
<dbReference type="EMBL" id="AF233873">
    <property type="protein sequence ID" value="AAF37868.1"/>
    <property type="molecule type" value="Genomic_DNA"/>
</dbReference>
<dbReference type="RefSeq" id="WP_010891953.1">
    <property type="nucleotide sequence ID" value="NC_002175.1"/>
</dbReference>
<sequence length="123" mass="14486">MDMKQFIEEKLEALHDDDYYELKQSKFTITLPAEHKFMLEELAAAFGGSLTSLSGEILVEALNEAVFHVPEPMLEKIIPAVEQKTIEHYQKTFDKFEYKGDVTRWPHYLRCVRGEFDNWEDKQ</sequence>